<dbReference type="PROSITE" id="PS00061">
    <property type="entry name" value="ADH_SHORT"/>
    <property type="match status" value="1"/>
</dbReference>
<dbReference type="PRINTS" id="PR00081">
    <property type="entry name" value="GDHRDH"/>
</dbReference>
<keyword evidence="4" id="KW-0560">Oxidoreductase</keyword>
<protein>
    <submittedName>
        <fullName evidence="5">Putative diacetyl reductase/l-xylulose reductase</fullName>
    </submittedName>
</protein>
<dbReference type="InterPro" id="IPR002347">
    <property type="entry name" value="SDR_fam"/>
</dbReference>
<accession>A0A0K8RFP6</accession>
<dbReference type="GO" id="GO:0004090">
    <property type="term" value="F:carbonyl reductase (NADPH) activity"/>
    <property type="evidence" value="ECO:0007669"/>
    <property type="project" value="TreeGrafter"/>
</dbReference>
<dbReference type="NCBIfam" id="NF005559">
    <property type="entry name" value="PRK07231.1"/>
    <property type="match status" value="1"/>
</dbReference>
<dbReference type="InterPro" id="IPR051737">
    <property type="entry name" value="L-xylulose/Carbonyl_redctase"/>
</dbReference>
<evidence type="ECO:0000256" key="4">
    <source>
        <dbReference type="ARBA" id="ARBA00023002"/>
    </source>
</evidence>
<dbReference type="PANTHER" id="PTHR44252:SF3">
    <property type="entry name" value="D-ERYTHRULOSE REDUCTASE-RELATED"/>
    <property type="match status" value="1"/>
</dbReference>
<dbReference type="GO" id="GO:0006006">
    <property type="term" value="P:glucose metabolic process"/>
    <property type="evidence" value="ECO:0007669"/>
    <property type="project" value="TreeGrafter"/>
</dbReference>
<keyword evidence="3" id="KW-0521">NADP</keyword>
<dbReference type="GO" id="GO:0050038">
    <property type="term" value="F:L-xylulose reductase (NADPH) activity"/>
    <property type="evidence" value="ECO:0007669"/>
    <property type="project" value="TreeGrafter"/>
</dbReference>
<dbReference type="SUPFAM" id="SSF51735">
    <property type="entry name" value="NAD(P)-binding Rossmann-fold domains"/>
    <property type="match status" value="1"/>
</dbReference>
<sequence>MEASFVGKRALVTGAAQGMGNCIARELVRCGAAAVIAVDMDNEKLQELKNEVPSIETVCVDLSDWHATAAALSKVGDVDLLVNNAGITKLDLFGDIQPETVDKIFAVNVKAAINVSQICVKTMKARGVPGAIVNISSQSGIVALPEHSVYCASKAALDLLTKVMALELGPHNIRVNSVNPTVTNTAMGQAVWVASGKADEMRAKIPLGRFAEPKEIADVVLYLLSDRSSMVTGVVLPIDGGYTTC</sequence>
<dbReference type="InterPro" id="IPR036291">
    <property type="entry name" value="NAD(P)-bd_dom_sf"/>
</dbReference>
<organism evidence="5">
    <name type="scientific">Ixodes ricinus</name>
    <name type="common">Common tick</name>
    <name type="synonym">Acarus ricinus</name>
    <dbReference type="NCBI Taxonomy" id="34613"/>
    <lineage>
        <taxon>Eukaryota</taxon>
        <taxon>Metazoa</taxon>
        <taxon>Ecdysozoa</taxon>
        <taxon>Arthropoda</taxon>
        <taxon>Chelicerata</taxon>
        <taxon>Arachnida</taxon>
        <taxon>Acari</taxon>
        <taxon>Parasitiformes</taxon>
        <taxon>Ixodida</taxon>
        <taxon>Ixodoidea</taxon>
        <taxon>Ixodidae</taxon>
        <taxon>Ixodinae</taxon>
        <taxon>Ixodes</taxon>
    </lineage>
</organism>
<dbReference type="AlphaFoldDB" id="A0A0K8RFP6"/>
<evidence type="ECO:0000256" key="2">
    <source>
        <dbReference type="ARBA" id="ARBA00011881"/>
    </source>
</evidence>
<reference evidence="5" key="1">
    <citation type="submission" date="2012-12" db="EMBL/GenBank/DDBJ databases">
        <title>Identification and characterization of a phenylalanine ammonia-lyase gene family in Isatis indigotica Fort.</title>
        <authorList>
            <person name="Liu Q."/>
            <person name="Chen J."/>
            <person name="Zhou X."/>
            <person name="Di P."/>
            <person name="Xiao Y."/>
            <person name="Xuan H."/>
            <person name="Zhang L."/>
            <person name="Chen W."/>
        </authorList>
    </citation>
    <scope>NUCLEOTIDE SEQUENCE</scope>
    <source>
        <tissue evidence="5">Salivary gland</tissue>
    </source>
</reference>
<proteinExistence type="evidence at transcript level"/>
<evidence type="ECO:0000256" key="3">
    <source>
        <dbReference type="ARBA" id="ARBA00022857"/>
    </source>
</evidence>
<evidence type="ECO:0000256" key="1">
    <source>
        <dbReference type="ARBA" id="ARBA00006484"/>
    </source>
</evidence>
<dbReference type="PRINTS" id="PR00080">
    <property type="entry name" value="SDRFAMILY"/>
</dbReference>
<dbReference type="GO" id="GO:0005997">
    <property type="term" value="P:xylulose metabolic process"/>
    <property type="evidence" value="ECO:0007669"/>
    <property type="project" value="TreeGrafter"/>
</dbReference>
<comment type="subunit">
    <text evidence="2">Homotetramer.</text>
</comment>
<comment type="similarity">
    <text evidence="1">Belongs to the short-chain dehydrogenases/reductases (SDR) family.</text>
</comment>
<dbReference type="FunFam" id="3.40.50.720:FF:000214">
    <property type="entry name" value="L-xylulose reductase"/>
    <property type="match status" value="1"/>
</dbReference>
<dbReference type="Pfam" id="PF13561">
    <property type="entry name" value="adh_short_C2"/>
    <property type="match status" value="1"/>
</dbReference>
<dbReference type="EMBL" id="GADI01003897">
    <property type="protein sequence ID" value="JAA69911.1"/>
    <property type="molecule type" value="mRNA"/>
</dbReference>
<name>A0A0K8RFP6_IXORI</name>
<dbReference type="Gene3D" id="3.40.50.720">
    <property type="entry name" value="NAD(P)-binding Rossmann-like Domain"/>
    <property type="match status" value="1"/>
</dbReference>
<evidence type="ECO:0000313" key="5">
    <source>
        <dbReference type="EMBL" id="JAA69911.1"/>
    </source>
</evidence>
<dbReference type="PANTHER" id="PTHR44252">
    <property type="entry name" value="D-ERYTHRULOSE REDUCTASE"/>
    <property type="match status" value="1"/>
</dbReference>
<dbReference type="InterPro" id="IPR020904">
    <property type="entry name" value="Sc_DH/Rdtase_CS"/>
</dbReference>